<evidence type="ECO:0000313" key="1">
    <source>
        <dbReference type="EMBL" id="SBW00677.1"/>
    </source>
</evidence>
<sequence>MLKMKNLKGGFDCGKGLTYYEGICSNGSGYSVCATSADEASGWRSGFCGDYAH</sequence>
<proteinExistence type="predicted"/>
<dbReference type="AlphaFoldDB" id="A0A212JMN0"/>
<reference evidence="1" key="1">
    <citation type="submission" date="2016-04" db="EMBL/GenBank/DDBJ databases">
        <authorList>
            <person name="Evans L.H."/>
            <person name="Alamgir A."/>
            <person name="Owens N."/>
            <person name="Weber N.D."/>
            <person name="Virtaneva K."/>
            <person name="Barbian K."/>
            <person name="Babar A."/>
            <person name="Rosenke K."/>
        </authorList>
    </citation>
    <scope>NUCLEOTIDE SEQUENCE</scope>
    <source>
        <strain evidence="1">86-2</strain>
    </source>
</reference>
<gene>
    <name evidence="1" type="ORF">KL86DYS2_11894</name>
</gene>
<name>A0A212JMN0_9BACT</name>
<protein>
    <submittedName>
        <fullName evidence="1">Uncharacterized protein</fullName>
    </submittedName>
</protein>
<accession>A0A212JMN0</accession>
<organism evidence="1">
    <name type="scientific">uncultured Dysgonomonas sp</name>
    <dbReference type="NCBI Taxonomy" id="206096"/>
    <lineage>
        <taxon>Bacteria</taxon>
        <taxon>Pseudomonadati</taxon>
        <taxon>Bacteroidota</taxon>
        <taxon>Bacteroidia</taxon>
        <taxon>Bacteroidales</taxon>
        <taxon>Dysgonomonadaceae</taxon>
        <taxon>Dysgonomonas</taxon>
        <taxon>environmental samples</taxon>
    </lineage>
</organism>
<dbReference type="EMBL" id="FLUL01000001">
    <property type="protein sequence ID" value="SBW00677.1"/>
    <property type="molecule type" value="Genomic_DNA"/>
</dbReference>